<sequence>MMEERLSTWRCATTKSMSSKNSSWKDFRSTPFNSLLVTDLIDTADNNGDTILHLAAKINCLEVSGSTIER</sequence>
<dbReference type="EMBL" id="CM056812">
    <property type="protein sequence ID" value="KAJ8616985.1"/>
    <property type="molecule type" value="Genomic_DNA"/>
</dbReference>
<name>A0ACC2K7E6_PERAE</name>
<proteinExistence type="predicted"/>
<accession>A0ACC2K7E6</accession>
<organism evidence="1 2">
    <name type="scientific">Persea americana</name>
    <name type="common">Avocado</name>
    <dbReference type="NCBI Taxonomy" id="3435"/>
    <lineage>
        <taxon>Eukaryota</taxon>
        <taxon>Viridiplantae</taxon>
        <taxon>Streptophyta</taxon>
        <taxon>Embryophyta</taxon>
        <taxon>Tracheophyta</taxon>
        <taxon>Spermatophyta</taxon>
        <taxon>Magnoliopsida</taxon>
        <taxon>Magnoliidae</taxon>
        <taxon>Laurales</taxon>
        <taxon>Lauraceae</taxon>
        <taxon>Persea</taxon>
    </lineage>
</organism>
<reference evidence="1 2" key="1">
    <citation type="journal article" date="2022" name="Hortic Res">
        <title>A haplotype resolved chromosomal level avocado genome allows analysis of novel avocado genes.</title>
        <authorList>
            <person name="Nath O."/>
            <person name="Fletcher S.J."/>
            <person name="Hayward A."/>
            <person name="Shaw L.M."/>
            <person name="Masouleh A.K."/>
            <person name="Furtado A."/>
            <person name="Henry R.J."/>
            <person name="Mitter N."/>
        </authorList>
    </citation>
    <scope>NUCLEOTIDE SEQUENCE [LARGE SCALE GENOMIC DNA]</scope>
    <source>
        <strain evidence="2">cv. Hass</strain>
    </source>
</reference>
<comment type="caution">
    <text evidence="1">The sequence shown here is derived from an EMBL/GenBank/DDBJ whole genome shotgun (WGS) entry which is preliminary data.</text>
</comment>
<evidence type="ECO:0000313" key="1">
    <source>
        <dbReference type="EMBL" id="KAJ8616985.1"/>
    </source>
</evidence>
<dbReference type="Proteomes" id="UP001234297">
    <property type="component" value="Chromosome 4"/>
</dbReference>
<evidence type="ECO:0000313" key="2">
    <source>
        <dbReference type="Proteomes" id="UP001234297"/>
    </source>
</evidence>
<gene>
    <name evidence="1" type="ORF">MRB53_013171</name>
</gene>
<keyword evidence="2" id="KW-1185">Reference proteome</keyword>
<protein>
    <submittedName>
        <fullName evidence="1">Uncharacterized protein</fullName>
    </submittedName>
</protein>